<protein>
    <submittedName>
        <fullName evidence="3">Si:dkey-256h2.1</fullName>
    </submittedName>
</protein>
<dbReference type="AlphaFoldDB" id="A0A8C4QFQ0"/>
<reference evidence="3" key="2">
    <citation type="submission" date="2025-09" db="UniProtKB">
        <authorList>
            <consortium name="Ensembl"/>
        </authorList>
    </citation>
    <scope>IDENTIFICATION</scope>
</reference>
<proteinExistence type="predicted"/>
<name>A0A8C4QFQ0_EPTBU</name>
<evidence type="ECO:0000256" key="1">
    <source>
        <dbReference type="ARBA" id="ARBA00023157"/>
    </source>
</evidence>
<evidence type="ECO:0000313" key="4">
    <source>
        <dbReference type="Proteomes" id="UP000694388"/>
    </source>
</evidence>
<dbReference type="InterPro" id="IPR008977">
    <property type="entry name" value="PHM/PNGase_F_dom_sf"/>
</dbReference>
<dbReference type="OMA" id="VWQAQWF"/>
<dbReference type="InterPro" id="IPR015197">
    <property type="entry name" value="PngaseF_C"/>
</dbReference>
<evidence type="ECO:0000313" key="3">
    <source>
        <dbReference type="Ensembl" id="ENSEBUP00000014304.1"/>
    </source>
</evidence>
<dbReference type="Proteomes" id="UP000694388">
    <property type="component" value="Unplaced"/>
</dbReference>
<dbReference type="Pfam" id="PF02225">
    <property type="entry name" value="PA"/>
    <property type="match status" value="1"/>
</dbReference>
<dbReference type="GeneTree" id="ENSGT00390000001883"/>
<dbReference type="InterPro" id="IPR015196">
    <property type="entry name" value="PngaseF_N"/>
</dbReference>
<dbReference type="InterPro" id="IPR014784">
    <property type="entry name" value="Cu2_ascorb_mOase-like_C"/>
</dbReference>
<sequence length="648" mass="73028">EHQRSHFLFMCKLTVREMSVLRRAKEMLRQRNEVLALRASPPRRNERFTPGSPARPFTLRTLNGSLSFPHGGAFPGNCSLVFHAFTNRSAFSECLWSSEESVLALVQGIPRNAHLVLLALDGSASRDVLWIRDRIEHVMSSLRCEILNLIHYVPLPVYDLGNWIPSLLYEWTCYDHGCDLDQAVFQSSYLSTPVVVKRLDARYDWAMVHWDEKLTWPLADGGNGCTFPLYVRHAVAFVTQAGDCSFFTKVFTMEKAGAVGVVVMSLPGHPPQDMNCKDEECNTPISIPVSMVPYTPSVFTALRFVTIFVTSATEGNLAEMGWFLYPSLSFVVWQAQWFDYLSELESRLARPATLLPVFNRTVMQGNEGAVRIVTVPEGLNQYTTLELDMALSCPGTRDESCAPWDHTVQLNICCRPNGPLCGQELGRWITPFRRQIGHWLTTVSALLPLFDGDKCHFTMKTVPWAKSWLISLHLRFSSPELSQSGMQSLSIPVRSGGTFNSSYNKKYFPLKFIPPPTTVKVELYAVITGHGSDENGCGEFCVTSHHFVVNGKFANIRIFDNAGTPLGCADQVLSGVVPNEHGTWLYGRDGWCDGREVQPWRVDITKQVSFFRSNTILYYGWYDGKDPQPRLEPGYIIMSSYLVFYTSS</sequence>
<dbReference type="Gene3D" id="3.50.30.30">
    <property type="match status" value="1"/>
</dbReference>
<keyword evidence="4" id="KW-1185">Reference proteome</keyword>
<dbReference type="SUPFAM" id="SSF49742">
    <property type="entry name" value="PHM/PNGase F"/>
    <property type="match status" value="1"/>
</dbReference>
<evidence type="ECO:0000259" key="2">
    <source>
        <dbReference type="SMART" id="SM01290"/>
    </source>
</evidence>
<feature type="domain" description="Peptide-N-glycosidase F N-terminal" evidence="2">
    <location>
        <begin position="354"/>
        <end position="476"/>
    </location>
</feature>
<dbReference type="PANTHER" id="PTHR39319:SF1">
    <property type="entry name" value="SI:DKEY-256H2.1"/>
    <property type="match status" value="1"/>
</dbReference>
<dbReference type="PANTHER" id="PTHR39319">
    <property type="entry name" value="SI:DKEY-256H2.1"/>
    <property type="match status" value="1"/>
</dbReference>
<organism evidence="3 4">
    <name type="scientific">Eptatretus burgeri</name>
    <name type="common">Inshore hagfish</name>
    <dbReference type="NCBI Taxonomy" id="7764"/>
    <lineage>
        <taxon>Eukaryota</taxon>
        <taxon>Metazoa</taxon>
        <taxon>Chordata</taxon>
        <taxon>Craniata</taxon>
        <taxon>Vertebrata</taxon>
        <taxon>Cyclostomata</taxon>
        <taxon>Myxini</taxon>
        <taxon>Myxiniformes</taxon>
        <taxon>Myxinidae</taxon>
        <taxon>Eptatretinae</taxon>
        <taxon>Eptatretus</taxon>
    </lineage>
</organism>
<dbReference type="Ensembl" id="ENSEBUT00000014880.1">
    <property type="protein sequence ID" value="ENSEBUP00000014304.1"/>
    <property type="gene ID" value="ENSEBUG00000009002.1"/>
</dbReference>
<dbReference type="InterPro" id="IPR053251">
    <property type="entry name" value="N-glycanase"/>
</dbReference>
<dbReference type="SMART" id="SM01290">
    <property type="entry name" value="N-glycanase_N"/>
    <property type="match status" value="1"/>
</dbReference>
<dbReference type="CDD" id="cd00538">
    <property type="entry name" value="PA"/>
    <property type="match status" value="1"/>
</dbReference>
<dbReference type="Pfam" id="PF09113">
    <property type="entry name" value="N-glycanase_C"/>
    <property type="match status" value="1"/>
</dbReference>
<keyword evidence="1" id="KW-1015">Disulfide bond</keyword>
<reference evidence="3" key="1">
    <citation type="submission" date="2025-08" db="UniProtKB">
        <authorList>
            <consortium name="Ensembl"/>
        </authorList>
    </citation>
    <scope>IDENTIFICATION</scope>
</reference>
<dbReference type="InterPro" id="IPR003137">
    <property type="entry name" value="PA_domain"/>
</dbReference>
<dbReference type="GO" id="GO:0016715">
    <property type="term" value="F:oxidoreductase activity, acting on paired donors, with incorporation or reduction of molecular oxygen, reduced ascorbate as one donor, and incorporation of one atom of oxygen"/>
    <property type="evidence" value="ECO:0007669"/>
    <property type="project" value="InterPro"/>
</dbReference>
<dbReference type="Gene3D" id="2.60.120.230">
    <property type="match status" value="2"/>
</dbReference>
<dbReference type="Pfam" id="PF09112">
    <property type="entry name" value="N-glycanase_N"/>
    <property type="match status" value="2"/>
</dbReference>
<accession>A0A8C4QFQ0</accession>